<dbReference type="FunFam" id="3.30.160.60:FF:001102">
    <property type="entry name" value="Transcription factor IIIA"/>
    <property type="match status" value="1"/>
</dbReference>
<feature type="domain" description="C2H2-type" evidence="11">
    <location>
        <begin position="48"/>
        <end position="77"/>
    </location>
</feature>
<dbReference type="EMBL" id="JAFIRN010000017">
    <property type="protein sequence ID" value="KAG5831847.1"/>
    <property type="molecule type" value="Genomic_DNA"/>
</dbReference>
<keyword evidence="2" id="KW-0690">Ribosome biogenesis</keyword>
<dbReference type="Proteomes" id="UP001044222">
    <property type="component" value="Chromosome 17"/>
</dbReference>
<dbReference type="InterPro" id="IPR013087">
    <property type="entry name" value="Znf_C2H2_type"/>
</dbReference>
<evidence type="ECO:0000256" key="2">
    <source>
        <dbReference type="ARBA" id="ARBA00022517"/>
    </source>
</evidence>
<dbReference type="SUPFAM" id="SSF57667">
    <property type="entry name" value="beta-beta-alpha zinc fingers"/>
    <property type="match status" value="4"/>
</dbReference>
<accession>A0A9D3LKL7</accession>
<evidence type="ECO:0000256" key="7">
    <source>
        <dbReference type="ARBA" id="ARBA00022884"/>
    </source>
</evidence>
<dbReference type="PANTHER" id="PTHR46179">
    <property type="entry name" value="ZINC FINGER PROTEIN"/>
    <property type="match status" value="1"/>
</dbReference>
<evidence type="ECO:0000256" key="5">
    <source>
        <dbReference type="ARBA" id="ARBA00022771"/>
    </source>
</evidence>
<keyword evidence="5 10" id="KW-0863">Zinc-finger</keyword>
<comment type="subcellular location">
    <subcellularLocation>
        <location evidence="1">Nucleus</location>
    </subcellularLocation>
</comment>
<evidence type="ECO:0000313" key="13">
    <source>
        <dbReference type="Proteomes" id="UP001044222"/>
    </source>
</evidence>
<dbReference type="InterPro" id="IPR051061">
    <property type="entry name" value="Zinc_finger_trans_reg"/>
</dbReference>
<dbReference type="GO" id="GO:0005634">
    <property type="term" value="C:nucleus"/>
    <property type="evidence" value="ECO:0007669"/>
    <property type="project" value="UniProtKB-SubCell"/>
</dbReference>
<evidence type="ECO:0000256" key="6">
    <source>
        <dbReference type="ARBA" id="ARBA00022833"/>
    </source>
</evidence>
<evidence type="ECO:0000256" key="4">
    <source>
        <dbReference type="ARBA" id="ARBA00022737"/>
    </source>
</evidence>
<dbReference type="InterPro" id="IPR054599">
    <property type="entry name" value="TFIIIA_Zfn-C2H2"/>
</dbReference>
<dbReference type="AlphaFoldDB" id="A0A9D3LKL7"/>
<dbReference type="SMART" id="SM00355">
    <property type="entry name" value="ZnF_C2H2"/>
    <property type="match status" value="8"/>
</dbReference>
<comment type="caution">
    <text evidence="12">The sequence shown here is derived from an EMBL/GenBank/DDBJ whole genome shotgun (WGS) entry which is preliminary data.</text>
</comment>
<evidence type="ECO:0000256" key="8">
    <source>
        <dbReference type="ARBA" id="ARBA00023242"/>
    </source>
</evidence>
<feature type="domain" description="C2H2-type" evidence="11">
    <location>
        <begin position="140"/>
        <end position="166"/>
    </location>
</feature>
<feature type="domain" description="C2H2-type" evidence="11">
    <location>
        <begin position="195"/>
        <end position="222"/>
    </location>
</feature>
<organism evidence="12 13">
    <name type="scientific">Anguilla anguilla</name>
    <name type="common">European freshwater eel</name>
    <name type="synonym">Muraena anguilla</name>
    <dbReference type="NCBI Taxonomy" id="7936"/>
    <lineage>
        <taxon>Eukaryota</taxon>
        <taxon>Metazoa</taxon>
        <taxon>Chordata</taxon>
        <taxon>Craniata</taxon>
        <taxon>Vertebrata</taxon>
        <taxon>Euteleostomi</taxon>
        <taxon>Actinopterygii</taxon>
        <taxon>Neopterygii</taxon>
        <taxon>Teleostei</taxon>
        <taxon>Anguilliformes</taxon>
        <taxon>Anguillidae</taxon>
        <taxon>Anguilla</taxon>
    </lineage>
</organism>
<evidence type="ECO:0000259" key="11">
    <source>
        <dbReference type="PROSITE" id="PS50157"/>
    </source>
</evidence>
<keyword evidence="4" id="KW-0677">Repeat</keyword>
<evidence type="ECO:0000313" key="12">
    <source>
        <dbReference type="EMBL" id="KAG5831847.1"/>
    </source>
</evidence>
<feature type="domain" description="C2H2-type" evidence="11">
    <location>
        <begin position="18"/>
        <end position="47"/>
    </location>
</feature>
<evidence type="ECO:0000256" key="3">
    <source>
        <dbReference type="ARBA" id="ARBA00022723"/>
    </source>
</evidence>
<evidence type="ECO:0000256" key="1">
    <source>
        <dbReference type="ARBA" id="ARBA00004123"/>
    </source>
</evidence>
<dbReference type="GO" id="GO:0008270">
    <property type="term" value="F:zinc ion binding"/>
    <property type="evidence" value="ECO:0007669"/>
    <property type="project" value="UniProtKB-KW"/>
</dbReference>
<dbReference type="PANTHER" id="PTHR46179:SF28">
    <property type="entry name" value="SI:DKEY-208K4.2 PROTEIN"/>
    <property type="match status" value="1"/>
</dbReference>
<dbReference type="PROSITE" id="PS50157">
    <property type="entry name" value="ZINC_FINGER_C2H2_2"/>
    <property type="match status" value="4"/>
</dbReference>
<keyword evidence="7" id="KW-0694">RNA-binding</keyword>
<dbReference type="PROSITE" id="PS00028">
    <property type="entry name" value="ZINC_FINGER_C2H2_1"/>
    <property type="match status" value="7"/>
</dbReference>
<protein>
    <recommendedName>
        <fullName evidence="9">Transcription factor IIIA</fullName>
    </recommendedName>
</protein>
<evidence type="ECO:0000256" key="10">
    <source>
        <dbReference type="PROSITE-ProRule" id="PRU00042"/>
    </source>
</evidence>
<dbReference type="Gene3D" id="3.30.160.60">
    <property type="entry name" value="Classic Zinc Finger"/>
    <property type="match status" value="4"/>
</dbReference>
<keyword evidence="6" id="KW-0862">Zinc</keyword>
<dbReference type="GO" id="GO:0003723">
    <property type="term" value="F:RNA binding"/>
    <property type="evidence" value="ECO:0007669"/>
    <property type="project" value="UniProtKB-KW"/>
</dbReference>
<gene>
    <name evidence="12" type="ORF">ANANG_G00284250</name>
</gene>
<reference evidence="12" key="1">
    <citation type="submission" date="2021-01" db="EMBL/GenBank/DDBJ databases">
        <title>A chromosome-scale assembly of European eel, Anguilla anguilla.</title>
        <authorList>
            <person name="Henkel C."/>
            <person name="Jong-Raadsen S.A."/>
            <person name="Dufour S."/>
            <person name="Weltzien F.-A."/>
            <person name="Palstra A.P."/>
            <person name="Pelster B."/>
            <person name="Spaink H.P."/>
            <person name="Van Den Thillart G.E."/>
            <person name="Jansen H."/>
            <person name="Zahm M."/>
            <person name="Klopp C."/>
            <person name="Cedric C."/>
            <person name="Louis A."/>
            <person name="Berthelot C."/>
            <person name="Parey E."/>
            <person name="Roest Crollius H."/>
            <person name="Montfort J."/>
            <person name="Robinson-Rechavi M."/>
            <person name="Bucao C."/>
            <person name="Bouchez O."/>
            <person name="Gislard M."/>
            <person name="Lluch J."/>
            <person name="Milhes M."/>
            <person name="Lampietro C."/>
            <person name="Lopez Roques C."/>
            <person name="Donnadieu C."/>
            <person name="Braasch I."/>
            <person name="Desvignes T."/>
            <person name="Postlethwait J."/>
            <person name="Bobe J."/>
            <person name="Guiguen Y."/>
            <person name="Dirks R."/>
        </authorList>
    </citation>
    <scope>NUCLEOTIDE SEQUENCE</scope>
    <source>
        <strain evidence="12">Tag_6206</strain>
        <tissue evidence="12">Liver</tissue>
    </source>
</reference>
<dbReference type="Pfam" id="PF00096">
    <property type="entry name" value="zf-C2H2"/>
    <property type="match status" value="2"/>
</dbReference>
<keyword evidence="3" id="KW-0479">Metal-binding</keyword>
<keyword evidence="13" id="KW-1185">Reference proteome</keyword>
<dbReference type="Pfam" id="PF22110">
    <property type="entry name" value="TFIIIA_zf-C2H2"/>
    <property type="match status" value="1"/>
</dbReference>
<keyword evidence="8" id="KW-0539">Nucleus</keyword>
<dbReference type="InterPro" id="IPR036236">
    <property type="entry name" value="Znf_C2H2_sf"/>
</dbReference>
<name>A0A9D3LKL7_ANGAN</name>
<sequence>MNSVNHGQLDAIPRLKLFNCVHAECGARFTKEWRLKEHETVHTGARPLQCPQPGCGRRFSRRSHLSRHNLSHSGAKQFGCTQSGCPSSFFSVGKLKRHVLYAHGNKDTYFKCRHPECHLMFRKRRMYKMHLKEHGVSPNFRCVKEGCGAEFETRVARRAHERTHAGYSCPVIGCQVVERTWGRIRKHAQTHPASYACSRCQASFGRREALRRHRRRHALQKPVLLCPREGCQSYFSTTFNLQHHIRKTHLQLLKHRCAYPACERAFAMRRCVSRKNRRTVWLLTGGFCCPLQESLNRHMVHHDPHGAGLKKRWRSSKKWQKRLKGGQQRPLVEEDLRRLFALRLRFPRRAKVEADLSGLFNERKIPRPVSPEVNLQQLFSLKAPGNQAPPAKV</sequence>
<dbReference type="GO" id="GO:0042254">
    <property type="term" value="P:ribosome biogenesis"/>
    <property type="evidence" value="ECO:0007669"/>
    <property type="project" value="UniProtKB-KW"/>
</dbReference>
<proteinExistence type="predicted"/>
<evidence type="ECO:0000256" key="9">
    <source>
        <dbReference type="ARBA" id="ARBA00040434"/>
    </source>
</evidence>